<organism evidence="1 2">
    <name type="scientific">Panagrellus redivivus</name>
    <name type="common">Microworm</name>
    <dbReference type="NCBI Taxonomy" id="6233"/>
    <lineage>
        <taxon>Eukaryota</taxon>
        <taxon>Metazoa</taxon>
        <taxon>Ecdysozoa</taxon>
        <taxon>Nematoda</taxon>
        <taxon>Chromadorea</taxon>
        <taxon>Rhabditida</taxon>
        <taxon>Tylenchina</taxon>
        <taxon>Panagrolaimomorpha</taxon>
        <taxon>Panagrolaimoidea</taxon>
        <taxon>Panagrolaimidae</taxon>
        <taxon>Panagrellus</taxon>
    </lineage>
</organism>
<protein>
    <submittedName>
        <fullName evidence="2">Ricin B-type lectin domain-containing protein</fullName>
    </submittedName>
</protein>
<sequence length="111" mass="12755">MRRLFSAFIINEAIFTNNQEWVYDDKRHTLRQSAMRICLGVEPNGKLAYRECSNAEAWKYLENTGLLQFGDNCAAVIPKTDISVQKEDQSLQAMPCDPSDGRQKWVLEKVV</sequence>
<keyword evidence="1" id="KW-1185">Reference proteome</keyword>
<reference evidence="1" key="1">
    <citation type="journal article" date="2013" name="Genetics">
        <title>The draft genome and transcriptome of Panagrellus redivivus are shaped by the harsh demands of a free-living lifestyle.</title>
        <authorList>
            <person name="Srinivasan J."/>
            <person name="Dillman A.R."/>
            <person name="Macchietto M.G."/>
            <person name="Heikkinen L."/>
            <person name="Lakso M."/>
            <person name="Fracchia K.M."/>
            <person name="Antoshechkin I."/>
            <person name="Mortazavi A."/>
            <person name="Wong G."/>
            <person name="Sternberg P.W."/>
        </authorList>
    </citation>
    <scope>NUCLEOTIDE SEQUENCE [LARGE SCALE GENOMIC DNA]</scope>
    <source>
        <strain evidence="1">MT8872</strain>
    </source>
</reference>
<reference evidence="2" key="2">
    <citation type="submission" date="2020-10" db="UniProtKB">
        <authorList>
            <consortium name="WormBaseParasite"/>
        </authorList>
    </citation>
    <scope>IDENTIFICATION</scope>
</reference>
<dbReference type="Proteomes" id="UP000492821">
    <property type="component" value="Unassembled WGS sequence"/>
</dbReference>
<accession>A0A7E4W334</accession>
<dbReference type="WBParaSite" id="Pan_g6462.t1">
    <property type="protein sequence ID" value="Pan_g6462.t1"/>
    <property type="gene ID" value="Pan_g6462"/>
</dbReference>
<proteinExistence type="predicted"/>
<dbReference type="AlphaFoldDB" id="A0A7E4W334"/>
<name>A0A7E4W334_PANRE</name>
<dbReference type="SUPFAM" id="SSF50370">
    <property type="entry name" value="Ricin B-like lectins"/>
    <property type="match status" value="1"/>
</dbReference>
<evidence type="ECO:0000313" key="1">
    <source>
        <dbReference type="Proteomes" id="UP000492821"/>
    </source>
</evidence>
<dbReference type="PROSITE" id="PS50231">
    <property type="entry name" value="RICIN_B_LECTIN"/>
    <property type="match status" value="1"/>
</dbReference>
<evidence type="ECO:0000313" key="2">
    <source>
        <dbReference type="WBParaSite" id="Pan_g6462.t1"/>
    </source>
</evidence>
<dbReference type="InterPro" id="IPR035992">
    <property type="entry name" value="Ricin_B-like_lectins"/>
</dbReference>